<evidence type="ECO:0000256" key="1">
    <source>
        <dbReference type="ARBA" id="ARBA00004127"/>
    </source>
</evidence>
<feature type="transmembrane region" description="Helical" evidence="15">
    <location>
        <begin position="316"/>
        <end position="333"/>
    </location>
</feature>
<dbReference type="GO" id="GO:0005741">
    <property type="term" value="C:mitochondrial outer membrane"/>
    <property type="evidence" value="ECO:0007669"/>
    <property type="project" value="UniProtKB-SubCell"/>
</dbReference>
<comment type="caution">
    <text evidence="17">The sequence shown here is derived from an EMBL/GenBank/DDBJ whole genome shotgun (WGS) entry which is preliminary data.</text>
</comment>
<reference evidence="17 18" key="1">
    <citation type="journal article" date="2019" name="PLoS ONE">
        <title>Comparative genome analysis indicates high evolutionary potential of pathogenicity genes in Colletotrichum tanaceti.</title>
        <authorList>
            <person name="Lelwala R.V."/>
            <person name="Korhonen P.K."/>
            <person name="Young N.D."/>
            <person name="Scott J.B."/>
            <person name="Ades P.A."/>
            <person name="Gasser R.B."/>
            <person name="Taylor P.W.J."/>
        </authorList>
    </citation>
    <scope>NUCLEOTIDE SEQUENCE [LARGE SCALE GENOMIC DNA]</scope>
    <source>
        <strain evidence="17">BRIP57314</strain>
    </source>
</reference>
<name>A0A4U6XBD0_9PEZI</name>
<feature type="domain" description="Major facilitator superfamily (MFS) profile" evidence="16">
    <location>
        <begin position="66"/>
        <end position="455"/>
    </location>
</feature>
<dbReference type="Pfam" id="PF04281">
    <property type="entry name" value="Tom22"/>
    <property type="match status" value="1"/>
</dbReference>
<evidence type="ECO:0000256" key="6">
    <source>
        <dbReference type="ARBA" id="ARBA00022692"/>
    </source>
</evidence>
<evidence type="ECO:0000256" key="8">
    <source>
        <dbReference type="ARBA" id="ARBA00022927"/>
    </source>
</evidence>
<keyword evidence="18" id="KW-1185">Reference proteome</keyword>
<comment type="similarity">
    <text evidence="3">Belongs to the major facilitator superfamily.</text>
</comment>
<feature type="transmembrane region" description="Helical" evidence="15">
    <location>
        <begin position="400"/>
        <end position="423"/>
    </location>
</feature>
<sequence>MAAVSSTSTIQLQDLERPPTPKDGSLLNTEGHRLGSEDDATGGLPAPTTTATVVQRWNHPSSNLFRVLSCFWSMLVSGANDAAYGALIPYLETYYNLTYIVVSLVFLSPFVGYVLSALLNNHIHLRWGQRGIAVLASACHMVAYVIVSQHPPYPALVVVFILAGFGNGLSDAGWNAYIGNMDHANEVLGFLHACYGAGGVISPLIATTMISKGNLGWWTFYYVMLGLAVIELTWCTTAFWTQTGAVYRETVRHSNSDSGTGLRTALFKRPYARVSWLSAFFLLAYVGTEVSLGGWIVQFMIQVRKADAFDSGMTSVGFWLGLTLGRIVLGFVTPRLGVKLAVAIYIPITMALELVFWLVPQFYVSAVAVALQGFFLGPFFPAVVVAATRLLPRHLHVSTIGFAAAFGGSGAAILPFAVGALAQAKGVQVLQPVILAFLGVMLGLWLCLPRIGDKRENDFESETHRHLSIFGWKKAFRFGIHQQANLERLQELGFLVALPVGFNLRIHTPPGYIRHRLIVIFATARRAAEQQIKNERRSQIPVIMVQLTEVEDEHFQSGQAGPIEDDAEFTDTDSEISADSDYDPRDESFAERIYALKDIVPPTTRGWISNKIDFGVSAVQNTWYYSSRTVWVVCATALMIGVPLATCWAEDQQLEGMEREFRMREAGGDALLAAGESQEGSTADQIGLALDRAEAKPAL</sequence>
<feature type="transmembrane region" description="Helical" evidence="15">
    <location>
        <begin position="218"/>
        <end position="240"/>
    </location>
</feature>
<dbReference type="InterPro" id="IPR051788">
    <property type="entry name" value="MFS_Transporter"/>
</dbReference>
<organism evidence="17 18">
    <name type="scientific">Colletotrichum tanaceti</name>
    <dbReference type="NCBI Taxonomy" id="1306861"/>
    <lineage>
        <taxon>Eukaryota</taxon>
        <taxon>Fungi</taxon>
        <taxon>Dikarya</taxon>
        <taxon>Ascomycota</taxon>
        <taxon>Pezizomycotina</taxon>
        <taxon>Sordariomycetes</taxon>
        <taxon>Hypocreomycetidae</taxon>
        <taxon>Glomerellales</taxon>
        <taxon>Glomerellaceae</taxon>
        <taxon>Colletotrichum</taxon>
        <taxon>Colletotrichum destructivum species complex</taxon>
    </lineage>
</organism>
<feature type="transmembrane region" description="Helical" evidence="15">
    <location>
        <begin position="64"/>
        <end position="91"/>
    </location>
</feature>
<evidence type="ECO:0000256" key="3">
    <source>
        <dbReference type="ARBA" id="ARBA00008335"/>
    </source>
</evidence>
<dbReference type="GO" id="GO:0022857">
    <property type="term" value="F:transmembrane transporter activity"/>
    <property type="evidence" value="ECO:0007669"/>
    <property type="project" value="InterPro"/>
</dbReference>
<dbReference type="InterPro" id="IPR005683">
    <property type="entry name" value="Tom22"/>
</dbReference>
<evidence type="ECO:0000256" key="9">
    <source>
        <dbReference type="ARBA" id="ARBA00022989"/>
    </source>
</evidence>
<evidence type="ECO:0000256" key="4">
    <source>
        <dbReference type="ARBA" id="ARBA00009874"/>
    </source>
</evidence>
<evidence type="ECO:0000256" key="5">
    <source>
        <dbReference type="ARBA" id="ARBA00022448"/>
    </source>
</evidence>
<keyword evidence="7" id="KW-1000">Mitochondrion outer membrane</keyword>
<dbReference type="CDD" id="cd22884">
    <property type="entry name" value="TOM22"/>
    <property type="match status" value="1"/>
</dbReference>
<dbReference type="Gene3D" id="1.20.1250.20">
    <property type="entry name" value="MFS general substrate transporter like domains"/>
    <property type="match status" value="2"/>
</dbReference>
<dbReference type="PANTHER" id="PTHR23514">
    <property type="entry name" value="BYPASS OF STOP CODON PROTEIN 6"/>
    <property type="match status" value="1"/>
</dbReference>
<evidence type="ECO:0000256" key="11">
    <source>
        <dbReference type="ARBA" id="ARBA00023128"/>
    </source>
</evidence>
<keyword evidence="11" id="KW-0496">Mitochondrion</keyword>
<evidence type="ECO:0000259" key="16">
    <source>
        <dbReference type="PROSITE" id="PS50850"/>
    </source>
</evidence>
<dbReference type="Pfam" id="PF07690">
    <property type="entry name" value="MFS_1"/>
    <property type="match status" value="1"/>
</dbReference>
<comment type="similarity">
    <text evidence="4">Belongs to the Tom22 family.</text>
</comment>
<keyword evidence="9 15" id="KW-1133">Transmembrane helix</keyword>
<keyword evidence="13 17" id="KW-0675">Receptor</keyword>
<feature type="region of interest" description="Disordered" evidence="14">
    <location>
        <begin position="558"/>
        <end position="583"/>
    </location>
</feature>
<gene>
    <name evidence="17" type="primary">tom22</name>
    <name evidence="17" type="ORF">CTA1_11878</name>
</gene>
<evidence type="ECO:0000313" key="17">
    <source>
        <dbReference type="EMBL" id="TKW52865.1"/>
    </source>
</evidence>
<dbReference type="PANTHER" id="PTHR23514:SF3">
    <property type="entry name" value="BYPASS OF STOP CODON PROTEIN 6"/>
    <property type="match status" value="1"/>
</dbReference>
<evidence type="ECO:0000256" key="12">
    <source>
        <dbReference type="ARBA" id="ARBA00023136"/>
    </source>
</evidence>
<dbReference type="PROSITE" id="PS50850">
    <property type="entry name" value="MFS"/>
    <property type="match status" value="1"/>
</dbReference>
<evidence type="ECO:0000256" key="2">
    <source>
        <dbReference type="ARBA" id="ARBA00004572"/>
    </source>
</evidence>
<proteinExistence type="inferred from homology"/>
<dbReference type="FunFam" id="1.20.1250.20:FF:000286">
    <property type="entry name" value="MFS efflux transporter"/>
    <property type="match status" value="1"/>
</dbReference>
<evidence type="ECO:0000256" key="7">
    <source>
        <dbReference type="ARBA" id="ARBA00022787"/>
    </source>
</evidence>
<dbReference type="SUPFAM" id="SSF103473">
    <property type="entry name" value="MFS general substrate transporter"/>
    <property type="match status" value="1"/>
</dbReference>
<dbReference type="GO" id="GO:0006886">
    <property type="term" value="P:intracellular protein transport"/>
    <property type="evidence" value="ECO:0007669"/>
    <property type="project" value="InterPro"/>
</dbReference>
<dbReference type="AlphaFoldDB" id="A0A4U6XBD0"/>
<evidence type="ECO:0000256" key="10">
    <source>
        <dbReference type="ARBA" id="ARBA00023010"/>
    </source>
</evidence>
<evidence type="ECO:0000313" key="18">
    <source>
        <dbReference type="Proteomes" id="UP000310108"/>
    </source>
</evidence>
<dbReference type="STRING" id="1306861.A0A4U6XBD0"/>
<keyword evidence="6 15" id="KW-0812">Transmembrane</keyword>
<keyword evidence="8" id="KW-0653">Protein transport</keyword>
<dbReference type="InterPro" id="IPR020846">
    <property type="entry name" value="MFS_dom"/>
</dbReference>
<feature type="transmembrane region" description="Helical" evidence="15">
    <location>
        <begin position="276"/>
        <end position="296"/>
    </location>
</feature>
<evidence type="ECO:0000256" key="15">
    <source>
        <dbReference type="SAM" id="Phobius"/>
    </source>
</evidence>
<accession>A0A4U6XBD0</accession>
<comment type="subcellular location">
    <subcellularLocation>
        <location evidence="1">Endomembrane system</location>
        <topology evidence="1">Multi-pass membrane protein</topology>
    </subcellularLocation>
    <subcellularLocation>
        <location evidence="2">Mitochondrion outer membrane</location>
        <topology evidence="2">Single-pass membrane protein</topology>
    </subcellularLocation>
</comment>
<feature type="transmembrane region" description="Helical" evidence="15">
    <location>
        <begin position="340"/>
        <end position="359"/>
    </location>
</feature>
<dbReference type="FunFam" id="1.20.1250.20:FF:000308">
    <property type="entry name" value="MFS efflux transporter"/>
    <property type="match status" value="1"/>
</dbReference>
<dbReference type="EMBL" id="PJEX01000218">
    <property type="protein sequence ID" value="TKW52865.1"/>
    <property type="molecule type" value="Genomic_DNA"/>
</dbReference>
<dbReference type="OrthoDB" id="413079at2759"/>
<dbReference type="GO" id="GO:0012505">
    <property type="term" value="C:endomembrane system"/>
    <property type="evidence" value="ECO:0007669"/>
    <property type="project" value="UniProtKB-SubCell"/>
</dbReference>
<feature type="compositionally biased region" description="Acidic residues" evidence="14">
    <location>
        <begin position="563"/>
        <end position="581"/>
    </location>
</feature>
<protein>
    <submittedName>
        <fullName evidence="17">Mitochondrial import receptor subunit tom22</fullName>
    </submittedName>
</protein>
<keyword evidence="10" id="KW-0811">Translocation</keyword>
<evidence type="ECO:0000256" key="13">
    <source>
        <dbReference type="ARBA" id="ARBA00023170"/>
    </source>
</evidence>
<feature type="transmembrane region" description="Helical" evidence="15">
    <location>
        <begin position="131"/>
        <end position="147"/>
    </location>
</feature>
<feature type="transmembrane region" description="Helical" evidence="15">
    <location>
        <begin position="153"/>
        <end position="175"/>
    </location>
</feature>
<keyword evidence="5" id="KW-0813">Transport</keyword>
<dbReference type="InterPro" id="IPR036259">
    <property type="entry name" value="MFS_trans_sf"/>
</dbReference>
<dbReference type="Proteomes" id="UP000310108">
    <property type="component" value="Unassembled WGS sequence"/>
</dbReference>
<feature type="transmembrane region" description="Helical" evidence="15">
    <location>
        <begin position="97"/>
        <end position="119"/>
    </location>
</feature>
<feature type="transmembrane region" description="Helical" evidence="15">
    <location>
        <begin position="365"/>
        <end position="388"/>
    </location>
</feature>
<feature type="region of interest" description="Disordered" evidence="14">
    <location>
        <begin position="1"/>
        <end position="32"/>
    </location>
</feature>
<evidence type="ECO:0000256" key="14">
    <source>
        <dbReference type="SAM" id="MobiDB-lite"/>
    </source>
</evidence>
<feature type="compositionally biased region" description="Polar residues" evidence="14">
    <location>
        <begin position="1"/>
        <end position="12"/>
    </location>
</feature>
<dbReference type="InterPro" id="IPR011701">
    <property type="entry name" value="MFS"/>
</dbReference>
<feature type="transmembrane region" description="Helical" evidence="15">
    <location>
        <begin position="187"/>
        <end position="206"/>
    </location>
</feature>
<keyword evidence="12 15" id="KW-0472">Membrane</keyword>
<feature type="transmembrane region" description="Helical" evidence="15">
    <location>
        <begin position="429"/>
        <end position="448"/>
    </location>
</feature>